<organism evidence="1 2">
    <name type="scientific">Laedolimicola ammoniilytica</name>
    <dbReference type="NCBI Taxonomy" id="2981771"/>
    <lineage>
        <taxon>Bacteria</taxon>
        <taxon>Bacillati</taxon>
        <taxon>Bacillota</taxon>
        <taxon>Clostridia</taxon>
        <taxon>Lachnospirales</taxon>
        <taxon>Lachnospiraceae</taxon>
        <taxon>Laedolimicola</taxon>
    </lineage>
</organism>
<dbReference type="Proteomes" id="UP001652461">
    <property type="component" value="Unassembled WGS sequence"/>
</dbReference>
<name>A0ABT2RVB4_9FIRM</name>
<dbReference type="Gene3D" id="3.40.50.150">
    <property type="entry name" value="Vaccinia Virus protein VP39"/>
    <property type="match status" value="1"/>
</dbReference>
<dbReference type="PANTHER" id="PTHR38451:SF1">
    <property type="entry name" value="TRNA (ADENINE(22)-N(1))-METHYLTRANSFERASE"/>
    <property type="match status" value="1"/>
</dbReference>
<dbReference type="InterPro" id="IPR006901">
    <property type="entry name" value="TrmK"/>
</dbReference>
<reference evidence="1 2" key="1">
    <citation type="journal article" date="2021" name="ISME Commun">
        <title>Automated analysis of genomic sequences facilitates high-throughput and comprehensive description of bacteria.</title>
        <authorList>
            <person name="Hitch T.C.A."/>
        </authorList>
    </citation>
    <scope>NUCLEOTIDE SEQUENCE [LARGE SCALE GENOMIC DNA]</scope>
    <source>
        <strain evidence="1 2">Sanger_04</strain>
    </source>
</reference>
<dbReference type="Pfam" id="PF12847">
    <property type="entry name" value="Methyltransf_18"/>
    <property type="match status" value="1"/>
</dbReference>
<evidence type="ECO:0000313" key="2">
    <source>
        <dbReference type="Proteomes" id="UP001652461"/>
    </source>
</evidence>
<dbReference type="EMBL" id="JAOQKC010000004">
    <property type="protein sequence ID" value="MCU6696202.1"/>
    <property type="molecule type" value="Genomic_DNA"/>
</dbReference>
<dbReference type="RefSeq" id="WP_158362432.1">
    <property type="nucleotide sequence ID" value="NZ_JAOQKC010000004.1"/>
</dbReference>
<dbReference type="PIRSF" id="PIRSF018637">
    <property type="entry name" value="TrmK"/>
    <property type="match status" value="1"/>
</dbReference>
<gene>
    <name evidence="1" type="ORF">OCV63_04745</name>
</gene>
<dbReference type="PANTHER" id="PTHR38451">
    <property type="entry name" value="TRNA (ADENINE(22)-N(1))-METHYLTRANSFERASE"/>
    <property type="match status" value="1"/>
</dbReference>
<comment type="caution">
    <text evidence="1">The sequence shown here is derived from an EMBL/GenBank/DDBJ whole genome shotgun (WGS) entry which is preliminary data.</text>
</comment>
<evidence type="ECO:0000313" key="1">
    <source>
        <dbReference type="EMBL" id="MCU6696202.1"/>
    </source>
</evidence>
<keyword evidence="1" id="KW-0489">Methyltransferase</keyword>
<protein>
    <submittedName>
        <fullName evidence="1">Class I SAM-dependent methyltransferase</fullName>
    </submittedName>
</protein>
<dbReference type="SUPFAM" id="SSF53335">
    <property type="entry name" value="S-adenosyl-L-methionine-dependent methyltransferases"/>
    <property type="match status" value="1"/>
</dbReference>
<sequence>MNISRRLNRLAELVTEGSRLADVGTDHGYVPLCLCREKKIPSAIAMDINKGPLERAKSHIAEAGLTAYIETRLSDGLHELKRGEADTVLIAGMGGALMMRILSEGEPALTGVRELVLQPQSEIGDVRRWLGSHGWHIIKEDILLDEGKYYPMFKAVPGEAEDYTEAEYRFGKLEMQESPEVLADFLRKRLEVNRQIAAGLPENGEERIAARRAEVAAEIRLLTEVLQGIENL</sequence>
<accession>A0ABT2RVB4</accession>
<dbReference type="GO" id="GO:0032259">
    <property type="term" value="P:methylation"/>
    <property type="evidence" value="ECO:0007669"/>
    <property type="project" value="UniProtKB-KW"/>
</dbReference>
<keyword evidence="2" id="KW-1185">Reference proteome</keyword>
<dbReference type="InterPro" id="IPR029063">
    <property type="entry name" value="SAM-dependent_MTases_sf"/>
</dbReference>
<keyword evidence="1" id="KW-0808">Transferase</keyword>
<proteinExistence type="predicted"/>
<dbReference type="Gene3D" id="1.10.287.1890">
    <property type="match status" value="1"/>
</dbReference>
<dbReference type="GO" id="GO:0008168">
    <property type="term" value="F:methyltransferase activity"/>
    <property type="evidence" value="ECO:0007669"/>
    <property type="project" value="UniProtKB-KW"/>
</dbReference>